<evidence type="ECO:0000313" key="1">
    <source>
        <dbReference type="EMBL" id="ACO19467.1"/>
    </source>
</evidence>
<proteinExistence type="predicted"/>
<organism evidence="1 2">
    <name type="scientific">Streptococcus pneumoniae (strain JJA)</name>
    <dbReference type="NCBI Taxonomy" id="488222"/>
    <lineage>
        <taxon>Bacteria</taxon>
        <taxon>Bacillati</taxon>
        <taxon>Bacillota</taxon>
        <taxon>Bacilli</taxon>
        <taxon>Lactobacillales</taxon>
        <taxon>Streptococcaceae</taxon>
        <taxon>Streptococcus</taxon>
    </lineage>
</organism>
<dbReference type="KEGG" id="sjj:SPJ_0525"/>
<dbReference type="Proteomes" id="UP000002206">
    <property type="component" value="Chromosome"/>
</dbReference>
<protein>
    <submittedName>
        <fullName evidence="1">Uncharacterized protein</fullName>
    </submittedName>
</protein>
<dbReference type="EMBL" id="CP000919">
    <property type="protein sequence ID" value="ACO19467.1"/>
    <property type="molecule type" value="Genomic_DNA"/>
</dbReference>
<dbReference type="AlphaFoldDB" id="C1CCU7"/>
<dbReference type="HOGENOM" id="CLU_3085459_0_0_9"/>
<evidence type="ECO:0000313" key="2">
    <source>
        <dbReference type="Proteomes" id="UP000002206"/>
    </source>
</evidence>
<accession>C1CCU7</accession>
<sequence>MIGVVARENAAEQIKQYQKFTVNISDETSMLAMGAGWFYQSSGEIGTFGSAL</sequence>
<gene>
    <name evidence="1" type="ordered locus">SPJ_0525</name>
</gene>
<reference evidence="2" key="1">
    <citation type="journal article" date="2010" name="Genome Biol.">
        <title>Structure and dynamics of the pan-genome of Streptococcus pneumoniae and closely related species.</title>
        <authorList>
            <person name="Donati C."/>
            <person name="Hiller N.L."/>
            <person name="Tettelin H."/>
            <person name="Muzzi A."/>
            <person name="Croucher N.J."/>
            <person name="Angiuoli S.V."/>
            <person name="Oggioni M."/>
            <person name="Dunning Hotopp J.C."/>
            <person name="Hu F.Z."/>
            <person name="Riley D.R."/>
            <person name="Covacci A."/>
            <person name="Mitchell T.J."/>
            <person name="Bentley S.D."/>
            <person name="Kilian M."/>
            <person name="Ehrlich G.D."/>
            <person name="Rappuoli R."/>
            <person name="Moxon E.R."/>
            <person name="Masignani V."/>
        </authorList>
    </citation>
    <scope>NUCLEOTIDE SEQUENCE [LARGE SCALE GENOMIC DNA]</scope>
    <source>
        <strain evidence="2">JJA</strain>
    </source>
</reference>
<name>C1CCU7_STRZJ</name>